<dbReference type="EMBL" id="CP006019">
    <property type="protein sequence ID" value="AIF69251.1"/>
    <property type="molecule type" value="Genomic_DNA"/>
</dbReference>
<dbReference type="eggNOG" id="arCOG04370">
    <property type="taxonomic scope" value="Archaea"/>
</dbReference>
<feature type="transmembrane region" description="Helical" evidence="1">
    <location>
        <begin position="51"/>
        <end position="69"/>
    </location>
</feature>
<evidence type="ECO:0000256" key="1">
    <source>
        <dbReference type="SAM" id="Phobius"/>
    </source>
</evidence>
<dbReference type="OrthoDB" id="51594at2157"/>
<keyword evidence="1" id="KW-0472">Membrane</keyword>
<keyword evidence="4" id="KW-1185">Reference proteome</keyword>
<evidence type="ECO:0000313" key="4">
    <source>
        <dbReference type="Proteomes" id="UP000027981"/>
    </source>
</evidence>
<protein>
    <recommendedName>
        <fullName evidence="2">Heparan-alpha-glucosaminide N-acetyltransferase catalytic domain-containing protein</fullName>
    </recommendedName>
</protein>
<proteinExistence type="predicted"/>
<evidence type="ECO:0000313" key="3">
    <source>
        <dbReference type="EMBL" id="AIF69251.1"/>
    </source>
</evidence>
<keyword evidence="1" id="KW-0812">Transmembrane</keyword>
<dbReference type="KEGG" id="ppac:PAP_04185"/>
<dbReference type="InterPro" id="IPR012429">
    <property type="entry name" value="HGSNAT_cat"/>
</dbReference>
<accession>A0A075LT06</accession>
<keyword evidence="1" id="KW-1133">Transmembrane helix</keyword>
<dbReference type="HOGENOM" id="CLU_067755_0_1_2"/>
<feature type="transmembrane region" description="Helical" evidence="1">
    <location>
        <begin position="89"/>
        <end position="106"/>
    </location>
</feature>
<reference evidence="3 4" key="2">
    <citation type="journal article" date="2015" name="Genome Announc.">
        <title>Complete Genome Sequence of Hyperthermophilic Piezophilic Archaeon Palaeococcus pacificus DY20341T, Isolated from Deep-Sea Hydrothermal Sediments.</title>
        <authorList>
            <person name="Zeng X."/>
            <person name="Jebbar M."/>
            <person name="Shao Z."/>
        </authorList>
    </citation>
    <scope>NUCLEOTIDE SEQUENCE [LARGE SCALE GENOMIC DNA]</scope>
    <source>
        <strain evidence="3 4">DY20341</strain>
    </source>
</reference>
<sequence length="252" mass="28667">MFGSELYSRGRFWEVDFARGVGIIMMVISNFVTDLQYFLNYSGHPLFWKLFAYTTASIFVFISGLSFWISYSRSIKKSPRPYGKYFRRFGKLFGIGLVITIVTYLFLSDGTIYFGILHFLGLASILAIPFYSFGKKNVLFAIFFIFGSLLVSRIHANTLLFLPLGITPQSFFTLDYFPIFPWFGVYLLGLAVGSFAYPKGERSFEVAFPSFIPVEFICFAGRHTLKIYVAHQPILVGLLFLLHGGLPNLTIP</sequence>
<reference evidence="4" key="1">
    <citation type="submission" date="2013-06" db="EMBL/GenBank/DDBJ databases">
        <title>Complete Genome Sequence of Hyperthermophilic Palaeococcus pacificus DY20341T, Isolated from a Deep-Sea Hydrothermal Sediments.</title>
        <authorList>
            <person name="Zeng X."/>
            <person name="Shao Z."/>
        </authorList>
    </citation>
    <scope>NUCLEOTIDE SEQUENCE [LARGE SCALE GENOMIC DNA]</scope>
    <source>
        <strain evidence="4">DY20341</strain>
    </source>
</reference>
<feature type="transmembrane region" description="Helical" evidence="1">
    <location>
        <begin position="138"/>
        <end position="156"/>
    </location>
</feature>
<dbReference type="STRING" id="1343739.PAP_04185"/>
<name>A0A075LT06_9EURY</name>
<gene>
    <name evidence="3" type="ORF">PAP_04185</name>
</gene>
<dbReference type="Proteomes" id="UP000027981">
    <property type="component" value="Chromosome"/>
</dbReference>
<dbReference type="Pfam" id="PF07786">
    <property type="entry name" value="HGSNAT_cat"/>
    <property type="match status" value="1"/>
</dbReference>
<feature type="domain" description="Heparan-alpha-glucosaminide N-acetyltransferase catalytic" evidence="2">
    <location>
        <begin position="11"/>
        <end position="233"/>
    </location>
</feature>
<dbReference type="AlphaFoldDB" id="A0A075LT06"/>
<feature type="transmembrane region" description="Helical" evidence="1">
    <location>
        <begin position="21"/>
        <end position="39"/>
    </location>
</feature>
<feature type="transmembrane region" description="Helical" evidence="1">
    <location>
        <begin position="176"/>
        <end position="197"/>
    </location>
</feature>
<organism evidence="3 4">
    <name type="scientific">Palaeococcus pacificus DY20341</name>
    <dbReference type="NCBI Taxonomy" id="1343739"/>
    <lineage>
        <taxon>Archaea</taxon>
        <taxon>Methanobacteriati</taxon>
        <taxon>Methanobacteriota</taxon>
        <taxon>Thermococci</taxon>
        <taxon>Thermococcales</taxon>
        <taxon>Thermococcaceae</taxon>
        <taxon>Palaeococcus</taxon>
    </lineage>
</organism>
<evidence type="ECO:0000259" key="2">
    <source>
        <dbReference type="Pfam" id="PF07786"/>
    </source>
</evidence>
<feature type="transmembrane region" description="Helical" evidence="1">
    <location>
        <begin position="112"/>
        <end position="131"/>
    </location>
</feature>